<proteinExistence type="predicted"/>
<keyword evidence="1" id="KW-1133">Transmembrane helix</keyword>
<evidence type="ECO:0000313" key="2">
    <source>
        <dbReference type="EMBL" id="SNS52976.1"/>
    </source>
</evidence>
<feature type="transmembrane region" description="Helical" evidence="1">
    <location>
        <begin position="12"/>
        <end position="34"/>
    </location>
</feature>
<reference evidence="3" key="1">
    <citation type="submission" date="2017-06" db="EMBL/GenBank/DDBJ databases">
        <authorList>
            <person name="Varghese N."/>
            <person name="Submissions S."/>
        </authorList>
    </citation>
    <scope>NUCLEOTIDE SEQUENCE [LARGE SCALE GENOMIC DNA]</scope>
    <source>
        <strain evidence="3">LNB2</strain>
    </source>
</reference>
<evidence type="ECO:0000256" key="1">
    <source>
        <dbReference type="SAM" id="Phobius"/>
    </source>
</evidence>
<dbReference type="OrthoDB" id="7473470at2"/>
<accession>A0A239F7V4</accession>
<sequence>MNDPGGISVGEVGGVVAGIVTVATTAGAGIAWLFRWGEKREESRSAKLQKWHEELEAREARMDAERAGDIAALRVDIAKLRREHGALHNAQQLLASALRALDPNNPALRMADDLLRQAFAVDPVTPPDMVATLGRIDPA</sequence>
<gene>
    <name evidence="2" type="ORF">SAMN06295912_108108</name>
</gene>
<keyword evidence="1" id="KW-0472">Membrane</keyword>
<dbReference type="Proteomes" id="UP000198281">
    <property type="component" value="Unassembled WGS sequence"/>
</dbReference>
<dbReference type="AlphaFoldDB" id="A0A239F7V4"/>
<organism evidence="2 3">
    <name type="scientific">Edaphosphingomonas laterariae</name>
    <dbReference type="NCBI Taxonomy" id="861865"/>
    <lineage>
        <taxon>Bacteria</taxon>
        <taxon>Pseudomonadati</taxon>
        <taxon>Pseudomonadota</taxon>
        <taxon>Alphaproteobacteria</taxon>
        <taxon>Sphingomonadales</taxon>
        <taxon>Rhizorhabdaceae</taxon>
        <taxon>Edaphosphingomonas</taxon>
    </lineage>
</organism>
<protein>
    <submittedName>
        <fullName evidence="2">Uncharacterized protein</fullName>
    </submittedName>
</protein>
<dbReference type="EMBL" id="FZOS01000008">
    <property type="protein sequence ID" value="SNS52976.1"/>
    <property type="molecule type" value="Genomic_DNA"/>
</dbReference>
<keyword evidence="1" id="KW-0812">Transmembrane</keyword>
<evidence type="ECO:0000313" key="3">
    <source>
        <dbReference type="Proteomes" id="UP000198281"/>
    </source>
</evidence>
<dbReference type="RefSeq" id="WP_089219395.1">
    <property type="nucleotide sequence ID" value="NZ_FZOS01000008.1"/>
</dbReference>
<name>A0A239F7V4_9SPHN</name>
<keyword evidence="3" id="KW-1185">Reference proteome</keyword>